<evidence type="ECO:0000259" key="1">
    <source>
        <dbReference type="Pfam" id="PF00501"/>
    </source>
</evidence>
<feature type="domain" description="AMP-dependent synthetase/ligase" evidence="1">
    <location>
        <begin position="37"/>
        <end position="157"/>
    </location>
</feature>
<dbReference type="InterPro" id="IPR042099">
    <property type="entry name" value="ANL_N_sf"/>
</dbReference>
<evidence type="ECO:0008006" key="5">
    <source>
        <dbReference type="Google" id="ProtNLM"/>
    </source>
</evidence>
<dbReference type="GO" id="GO:0016405">
    <property type="term" value="F:CoA-ligase activity"/>
    <property type="evidence" value="ECO:0007669"/>
    <property type="project" value="TreeGrafter"/>
</dbReference>
<dbReference type="SUPFAM" id="SSF56801">
    <property type="entry name" value="Acetyl-CoA synthetase-like"/>
    <property type="match status" value="1"/>
</dbReference>
<feature type="domain" description="AMP-binding enzyme C-terminal" evidence="2">
    <location>
        <begin position="323"/>
        <end position="410"/>
    </location>
</feature>
<evidence type="ECO:0000313" key="3">
    <source>
        <dbReference type="EMBL" id="KIM66783.1"/>
    </source>
</evidence>
<evidence type="ECO:0000313" key="4">
    <source>
        <dbReference type="Proteomes" id="UP000053989"/>
    </source>
</evidence>
<dbReference type="Gene3D" id="3.30.300.30">
    <property type="match status" value="1"/>
</dbReference>
<organism evidence="3 4">
    <name type="scientific">Scleroderma citrinum Foug A</name>
    <dbReference type="NCBI Taxonomy" id="1036808"/>
    <lineage>
        <taxon>Eukaryota</taxon>
        <taxon>Fungi</taxon>
        <taxon>Dikarya</taxon>
        <taxon>Basidiomycota</taxon>
        <taxon>Agaricomycotina</taxon>
        <taxon>Agaricomycetes</taxon>
        <taxon>Agaricomycetidae</taxon>
        <taxon>Boletales</taxon>
        <taxon>Sclerodermatineae</taxon>
        <taxon>Sclerodermataceae</taxon>
        <taxon>Scleroderma</taxon>
    </lineage>
</organism>
<dbReference type="InParanoid" id="A0A0C2ZZE3"/>
<dbReference type="HOGENOM" id="CLU_000022_59_2_1"/>
<dbReference type="InterPro" id="IPR000873">
    <property type="entry name" value="AMP-dep_synth/lig_dom"/>
</dbReference>
<feature type="domain" description="AMP-dependent synthetase/ligase" evidence="1">
    <location>
        <begin position="171"/>
        <end position="273"/>
    </location>
</feature>
<keyword evidence="4" id="KW-1185">Reference proteome</keyword>
<protein>
    <recommendedName>
        <fullName evidence="5">AMP-dependent synthetase/ligase domain-containing protein</fullName>
    </recommendedName>
</protein>
<dbReference type="PANTHER" id="PTHR24096:SF422">
    <property type="entry name" value="BCDNA.GH02901"/>
    <property type="match status" value="1"/>
</dbReference>
<dbReference type="InterPro" id="IPR025110">
    <property type="entry name" value="AMP-bd_C"/>
</dbReference>
<dbReference type="PANTHER" id="PTHR24096">
    <property type="entry name" value="LONG-CHAIN-FATTY-ACID--COA LIGASE"/>
    <property type="match status" value="1"/>
</dbReference>
<sequence length="427" mass="47028">MAEFELFSESFPPIPDDLTLAQFILDSQHPSRPAQVHGAPWIIEDHTGVTRGRDELRERTSGLANGLGVRFNIKEDDVVLVFSPNHLDYLVVVWAVHRLGGIISGANPSFTPAELVYQIQMTKASLLVTHPDALSVALSAARTAKLPTDRIVLIGDKSLEPMQRTQPTHHTVSQYDFSHVRYVASGAAPLSEELMNRLVEIFPNASIGQSYGTTEGALISTWPVDKQYELSGSAGRIIPGVAARVEKHDGTLARFDEPGELVVKTPSSALGYFGNPEATRVTFVNGWLRTGDEVKMNKHGEIFVLDRIKEMLKVRGFQVAPAELEGCILDHPDVEDACVVGIPDEYSGELPLAFVVLRQEAAKRTKEMPGAMDEMKRSITKHVADNKAPYKKLAGGVEFVDSIPKNPSGKLLRRVLRDNARRLRSKL</sequence>
<name>A0A0C2ZZE3_9AGAM</name>
<dbReference type="Pfam" id="PF00501">
    <property type="entry name" value="AMP-binding"/>
    <property type="match status" value="2"/>
</dbReference>
<dbReference type="Gene3D" id="3.40.50.12780">
    <property type="entry name" value="N-terminal domain of ligase-like"/>
    <property type="match status" value="1"/>
</dbReference>
<dbReference type="OrthoDB" id="6509636at2759"/>
<accession>A0A0C2ZZE3</accession>
<evidence type="ECO:0000259" key="2">
    <source>
        <dbReference type="Pfam" id="PF13193"/>
    </source>
</evidence>
<dbReference type="InterPro" id="IPR045851">
    <property type="entry name" value="AMP-bd_C_sf"/>
</dbReference>
<dbReference type="Gene3D" id="3.40.50.980">
    <property type="match status" value="1"/>
</dbReference>
<dbReference type="AlphaFoldDB" id="A0A0C2ZZE3"/>
<dbReference type="STRING" id="1036808.A0A0C2ZZE3"/>
<dbReference type="Proteomes" id="UP000053989">
    <property type="component" value="Unassembled WGS sequence"/>
</dbReference>
<reference evidence="4" key="2">
    <citation type="submission" date="2015-01" db="EMBL/GenBank/DDBJ databases">
        <title>Evolutionary Origins and Diversification of the Mycorrhizal Mutualists.</title>
        <authorList>
            <consortium name="DOE Joint Genome Institute"/>
            <consortium name="Mycorrhizal Genomics Consortium"/>
            <person name="Kohler A."/>
            <person name="Kuo A."/>
            <person name="Nagy L.G."/>
            <person name="Floudas D."/>
            <person name="Copeland A."/>
            <person name="Barry K.W."/>
            <person name="Cichocki N."/>
            <person name="Veneault-Fourrey C."/>
            <person name="LaButti K."/>
            <person name="Lindquist E.A."/>
            <person name="Lipzen A."/>
            <person name="Lundell T."/>
            <person name="Morin E."/>
            <person name="Murat C."/>
            <person name="Riley R."/>
            <person name="Ohm R."/>
            <person name="Sun H."/>
            <person name="Tunlid A."/>
            <person name="Henrissat B."/>
            <person name="Grigoriev I.V."/>
            <person name="Hibbett D.S."/>
            <person name="Martin F."/>
        </authorList>
    </citation>
    <scope>NUCLEOTIDE SEQUENCE [LARGE SCALE GENOMIC DNA]</scope>
    <source>
        <strain evidence="4">Foug A</strain>
    </source>
</reference>
<dbReference type="Pfam" id="PF13193">
    <property type="entry name" value="AMP-binding_C"/>
    <property type="match status" value="1"/>
</dbReference>
<reference evidence="3 4" key="1">
    <citation type="submission" date="2014-04" db="EMBL/GenBank/DDBJ databases">
        <authorList>
            <consortium name="DOE Joint Genome Institute"/>
            <person name="Kuo A."/>
            <person name="Kohler A."/>
            <person name="Nagy L.G."/>
            <person name="Floudas D."/>
            <person name="Copeland A."/>
            <person name="Barry K.W."/>
            <person name="Cichocki N."/>
            <person name="Veneault-Fourrey C."/>
            <person name="LaButti K."/>
            <person name="Lindquist E.A."/>
            <person name="Lipzen A."/>
            <person name="Lundell T."/>
            <person name="Morin E."/>
            <person name="Murat C."/>
            <person name="Sun H."/>
            <person name="Tunlid A."/>
            <person name="Henrissat B."/>
            <person name="Grigoriev I.V."/>
            <person name="Hibbett D.S."/>
            <person name="Martin F."/>
            <person name="Nordberg H.P."/>
            <person name="Cantor M.N."/>
            <person name="Hua S.X."/>
        </authorList>
    </citation>
    <scope>NUCLEOTIDE SEQUENCE [LARGE SCALE GENOMIC DNA]</scope>
    <source>
        <strain evidence="3 4">Foug A</strain>
    </source>
</reference>
<gene>
    <name evidence="3" type="ORF">SCLCIDRAFT_21570</name>
</gene>
<proteinExistence type="predicted"/>
<dbReference type="EMBL" id="KN822015">
    <property type="protein sequence ID" value="KIM66783.1"/>
    <property type="molecule type" value="Genomic_DNA"/>
</dbReference>